<keyword evidence="2" id="KW-1185">Reference proteome</keyword>
<proteinExistence type="predicted"/>
<reference evidence="1 2" key="1">
    <citation type="submission" date="2018-07" db="EMBL/GenBank/DDBJ databases">
        <title>Genomic Encyclopedia of Type Strains, Phase III (KMG-III): the genomes of soil and plant-associated and newly described type strains.</title>
        <authorList>
            <person name="Whitman W."/>
        </authorList>
    </citation>
    <scope>NUCLEOTIDE SEQUENCE [LARGE SCALE GENOMIC DNA]</scope>
    <source>
        <strain evidence="1 2">CECT 7948</strain>
    </source>
</reference>
<sequence>MTMSKDLFGKALLDYQNGNYSEDIITYTNISDEDELPLPYLFRNYSEMPKLEQAALKLAKGNVLDAGCGSGSHALWLQEQDIKVKAIDSSEGAVEVAMKRGVLNVELKPLLEETESFDTILLLMNGTGIFQKLSEVANYLKHLKSLLNPDGQILIDSSDISYMYEDDDGGMWLDLNQGYPGELDYFLSYKGEKEVPMKWLYLDFETLKTACLTVGLMCEKVMDGEHFDYLARIF</sequence>
<keyword evidence="1" id="KW-0489">Methyltransferase</keyword>
<organism evidence="1 2">
    <name type="scientific">Winogradskyella pacifica</name>
    <dbReference type="NCBI Taxonomy" id="664642"/>
    <lineage>
        <taxon>Bacteria</taxon>
        <taxon>Pseudomonadati</taxon>
        <taxon>Bacteroidota</taxon>
        <taxon>Flavobacteriia</taxon>
        <taxon>Flavobacteriales</taxon>
        <taxon>Flavobacteriaceae</taxon>
        <taxon>Winogradskyella</taxon>
    </lineage>
</organism>
<dbReference type="EMBL" id="QREI01000004">
    <property type="protein sequence ID" value="REE24290.1"/>
    <property type="molecule type" value="Genomic_DNA"/>
</dbReference>
<evidence type="ECO:0000313" key="2">
    <source>
        <dbReference type="Proteomes" id="UP000256919"/>
    </source>
</evidence>
<dbReference type="InterPro" id="IPR029063">
    <property type="entry name" value="SAM-dependent_MTases_sf"/>
</dbReference>
<dbReference type="SUPFAM" id="SSF53335">
    <property type="entry name" value="S-adenosyl-L-methionine-dependent methyltransferases"/>
    <property type="match status" value="1"/>
</dbReference>
<protein>
    <submittedName>
        <fullName evidence="1">Methyltransferase family protein</fullName>
    </submittedName>
</protein>
<keyword evidence="1" id="KW-0808">Transferase</keyword>
<dbReference type="GO" id="GO:0032259">
    <property type="term" value="P:methylation"/>
    <property type="evidence" value="ECO:0007669"/>
    <property type="project" value="UniProtKB-KW"/>
</dbReference>
<dbReference type="Gene3D" id="3.40.50.150">
    <property type="entry name" value="Vaccinia Virus protein VP39"/>
    <property type="match status" value="1"/>
</dbReference>
<evidence type="ECO:0000313" key="1">
    <source>
        <dbReference type="EMBL" id="REE24290.1"/>
    </source>
</evidence>
<dbReference type="Pfam" id="PF13489">
    <property type="entry name" value="Methyltransf_23"/>
    <property type="match status" value="1"/>
</dbReference>
<name>A0A3D9N0M1_9FLAO</name>
<comment type="caution">
    <text evidence="1">The sequence shown here is derived from an EMBL/GenBank/DDBJ whole genome shotgun (WGS) entry which is preliminary data.</text>
</comment>
<dbReference type="AlphaFoldDB" id="A0A3D9N0M1"/>
<dbReference type="CDD" id="cd02440">
    <property type="entry name" value="AdoMet_MTases"/>
    <property type="match status" value="1"/>
</dbReference>
<dbReference type="GO" id="GO:0008168">
    <property type="term" value="F:methyltransferase activity"/>
    <property type="evidence" value="ECO:0007669"/>
    <property type="project" value="UniProtKB-KW"/>
</dbReference>
<accession>A0A3D9N0M1</accession>
<gene>
    <name evidence="1" type="ORF">DFQ09_10455</name>
</gene>
<dbReference type="Proteomes" id="UP000256919">
    <property type="component" value="Unassembled WGS sequence"/>
</dbReference>